<organism evidence="1 2">
    <name type="scientific">Pelagomonas calceolata</name>
    <dbReference type="NCBI Taxonomy" id="35677"/>
    <lineage>
        <taxon>Eukaryota</taxon>
        <taxon>Sar</taxon>
        <taxon>Stramenopiles</taxon>
        <taxon>Ochrophyta</taxon>
        <taxon>Pelagophyceae</taxon>
        <taxon>Pelagomonadales</taxon>
        <taxon>Pelagomonadaceae</taxon>
        <taxon>Pelagomonas</taxon>
    </lineage>
</organism>
<keyword evidence="2" id="KW-1185">Reference proteome</keyword>
<dbReference type="AlphaFoldDB" id="A0A8J2SC79"/>
<protein>
    <submittedName>
        <fullName evidence="1">Uncharacterized protein</fullName>
    </submittedName>
</protein>
<accession>A0A8J2SC79</accession>
<dbReference type="EMBL" id="CAKKNE010000001">
    <property type="protein sequence ID" value="CAH0366993.1"/>
    <property type="molecule type" value="Genomic_DNA"/>
</dbReference>
<gene>
    <name evidence="1" type="ORF">PECAL_1P35100</name>
</gene>
<feature type="non-terminal residue" evidence="1">
    <location>
        <position position="445"/>
    </location>
</feature>
<evidence type="ECO:0000313" key="2">
    <source>
        <dbReference type="Proteomes" id="UP000789595"/>
    </source>
</evidence>
<dbReference type="Proteomes" id="UP000789595">
    <property type="component" value="Unassembled WGS sequence"/>
</dbReference>
<name>A0A8J2SC79_9STRA</name>
<reference evidence="1" key="1">
    <citation type="submission" date="2021-11" db="EMBL/GenBank/DDBJ databases">
        <authorList>
            <consortium name="Genoscope - CEA"/>
            <person name="William W."/>
        </authorList>
    </citation>
    <scope>NUCLEOTIDE SEQUENCE</scope>
</reference>
<evidence type="ECO:0000313" key="1">
    <source>
        <dbReference type="EMBL" id="CAH0366993.1"/>
    </source>
</evidence>
<sequence>MKHTHNTLRHPHKSRPPLHVERGLVVLEVGLDDAVLVGLGLLPDVHGPVVGRVLVLVLGLDGRARLEDGLDALEVARVRRVDERRPAASIFSFGVAALLEEHLQQVRVSPQTGQVHGRDALHVFFVDVRVARVQIQDRAAHLVLGRAHHRRRARQPAPVALVVLAAIRVRFQPEQDLDHVLALLLDGQRQRRAPELVVLVHDLRGVALELLLAIPALALVPRPFHPSFLADVLLVLLLRRHHNIHNSVLVAVDDGLVERLPVAAPKVLPRPDAAARPPALLLLLRLGLGLEGGHRVGDLLLADGVPPGLEVALPRLGDRDLVAIPILDLRREDVPLVGVHHLVVVSGCPERARNSRVVGAGLLSKVSRLPGALGTKFEPRAAGSKASGPRWVLRATAGPRDSADRSCFCPAVARAGPGPARYGLATARAYILRKSQISSEIKKTH</sequence>
<comment type="caution">
    <text evidence="1">The sequence shown here is derived from an EMBL/GenBank/DDBJ whole genome shotgun (WGS) entry which is preliminary data.</text>
</comment>
<proteinExistence type="predicted"/>